<dbReference type="SUPFAM" id="SSF51735">
    <property type="entry name" value="NAD(P)-binding Rossmann-fold domains"/>
    <property type="match status" value="1"/>
</dbReference>
<keyword evidence="5" id="KW-0418">Kinase</keyword>
<dbReference type="Gene3D" id="1.25.40.20">
    <property type="entry name" value="Ankyrin repeat-containing domain"/>
    <property type="match status" value="2"/>
</dbReference>
<evidence type="ECO:0000313" key="5">
    <source>
        <dbReference type="EMBL" id="KAF4501922.1"/>
    </source>
</evidence>
<dbReference type="Pfam" id="PF12796">
    <property type="entry name" value="Ank_2"/>
    <property type="match status" value="1"/>
</dbReference>
<reference evidence="5" key="1">
    <citation type="submission" date="2020-01" db="EMBL/GenBank/DDBJ databases">
        <title>Identification and distribution of gene clusters putatively required for synthesis of sphingolipid metabolism inhibitors in phylogenetically diverse species of the filamentous fungus Fusarium.</title>
        <authorList>
            <person name="Kim H.-S."/>
            <person name="Busman M."/>
            <person name="Brown D.W."/>
            <person name="Divon H."/>
            <person name="Uhlig S."/>
            <person name="Proctor R.H."/>
        </authorList>
    </citation>
    <scope>NUCLEOTIDE SEQUENCE</scope>
    <source>
        <strain evidence="5">NRRL 31653</strain>
    </source>
</reference>
<feature type="repeat" description="ANK" evidence="3">
    <location>
        <begin position="1020"/>
        <end position="1047"/>
    </location>
</feature>
<sequence>MGDFQSFSTYSAPFSATELINRPDKTYAVKGQAEFLAVAVALDVPILSAQNNVIASMNILSAGAGASFAVFASAEELSLDADEDFINATPGVRSWIQKAKDSQKFRRYVTKKIVTSQGVASDSPQLAAAINEIRVLSNETIRQCDFIVSMLAISWSESPSVGRFWPQVLLEAADEGTLAEYLCSNKADFKSQLAISMNIGRALQFLHAHGIVHADLKPTNVLVFTSGLDKHQNDLLDKTGLPPIRAKLCDFGYAVILDDYKSENMFQARIGSLPWMAPELDAEEPIRLEDLHKTDIYSLGLLTASIFMNGCTPFESLGPGEILEIKKKAPGQSGSAVATLIENIKEKTPLSEQQEEFVSAFLEGTCTPSPSERVSLSAIQSYLFLGLMQQLHTGKATIPLEWFKDLRPAADGYKGALAALEKKHSGLFMADSQTNEIDQDEMLIQLRQIYDEVISIKINNPEFEKMLATCFEDHSLKPASLKKFKKNWKPDEDTQDSEGFVSRMEEIFDGAIAKVPDFAFEHTLNVSLIPRVAQEEVFRDLRESVESGDIQDSAAPLHLAGAYLNGLLVEISIEKGLDHLVTAAMMDNPDALSVILKIFDACDTTLPPERKDELLGKLESYGAKTFGLSQGTLFDHLVPRHLSTNQVLGKIWTSKWPEKYEAYLATERRFPNMFLLHCNSPLFLKEKPTTETPVFDFDRLACLKDARKENIDPARIEEFKEGVTQLGCLNCCDKDGFTLLQIAAVKNDLVMARALVELGADVNGHGNTHGWAPLLLSCHCGHFIMAKLLIDNGADPIIRETLHGATILHSLTQFSKREHCEEIFDIALSAGLDINVQMKNGATPLHTTFAAWDYSQGVATELLMEYGADPTRQVQEWDGFLNFNTAIAHAAQQLDVGLLRRMLAASETLVAILGLSARRQLSDAKAQALSALFRRTRFYCMCVGGKGYKEKLETVISLLADGEARSVLIERRRVDKKQPTDPFLTMCTFRGSGFFVDAFLKVFPDTVIDDPSWDLPRLFLHVAIERRDIEAVRAFVRHGADILTKERGGRNALHFAAHYFPKILPELIKILEEFPSEKRHWKSMKEILEGQCNSGLTVFAQLLVEGYDDERKLAETLRAKYSLKHDYKMNRDGSWVTFGGYLVSLAVADGLVPIEHVQYLLNLDSLPEYATTPAGKTLLATAIGGFSGSRDSYDLACHQITRMLLAKYTIFDDVFRIADERGRTSLHIAAYWSNKTALQMIKDHAQRHFPNKKIPWNAVASGNTVLDHALQCIKEKSLSALDTEVNKVATRSTRKAALACYVFLRENGALHNWELEGSLVATRLIMYTPDFQKIGLFLRLATQRLCLGPPDVDFDRCVEVATTASLDGRLIRVPVLDLIWKHDNFILRFYSVRISSLAVEGFRQFHGWIKKRMTETEPRCYGSLGLPAGLWPFMTLTYDQPIPYAKDTMRWTRGGRVWSEEERDGLKAQFSSLWDIFFGEVEEQFLSSPVSAAVRLSPVLMPRILIIGATGYLGSRICNALVNSGQHRVYGIARNEAKAKSLAVAEVTPVICPDPINKPDAYLDAIRNFNIDIVVDVSGANQESAKFLSDVKAVGQERLNKAKSAGLTPIPRLGFIYCSGTWVHGSSDRLVNDLDVVGPDATTPPAPLVAWRVAHENAVLAASDVLDVAVLRPALIYGGESTIWTAFILPLLQASRDGSIDTIQIPLSVDSRPGLVHVSDVATGFHKAIEKLSLINSTSVYPVFDLVTSQESMSGIFTAMASHWEFRGHCELVGPGDNPFAEAMGTSLRGSSDRAKQLLGWVPTRLNGFVADMDVYADAFASQH</sequence>
<organism evidence="5 6">
    <name type="scientific">Fusarium agapanthi</name>
    <dbReference type="NCBI Taxonomy" id="1803897"/>
    <lineage>
        <taxon>Eukaryota</taxon>
        <taxon>Fungi</taxon>
        <taxon>Dikarya</taxon>
        <taxon>Ascomycota</taxon>
        <taxon>Pezizomycotina</taxon>
        <taxon>Sordariomycetes</taxon>
        <taxon>Hypocreomycetidae</taxon>
        <taxon>Hypocreales</taxon>
        <taxon>Nectriaceae</taxon>
        <taxon>Fusarium</taxon>
        <taxon>Fusarium fujikuroi species complex</taxon>
    </lineage>
</organism>
<dbReference type="InterPro" id="IPR011009">
    <property type="entry name" value="Kinase-like_dom_sf"/>
</dbReference>
<keyword evidence="6" id="KW-1185">Reference proteome</keyword>
<dbReference type="GO" id="GO:0005737">
    <property type="term" value="C:cytoplasm"/>
    <property type="evidence" value="ECO:0007669"/>
    <property type="project" value="TreeGrafter"/>
</dbReference>
<dbReference type="GO" id="GO:0005634">
    <property type="term" value="C:nucleus"/>
    <property type="evidence" value="ECO:0007669"/>
    <property type="project" value="TreeGrafter"/>
</dbReference>
<feature type="repeat" description="ANK" evidence="3">
    <location>
        <begin position="840"/>
        <end position="875"/>
    </location>
</feature>
<dbReference type="InterPro" id="IPR036291">
    <property type="entry name" value="NAD(P)-bd_dom_sf"/>
</dbReference>
<evidence type="ECO:0000313" key="6">
    <source>
        <dbReference type="Proteomes" id="UP000737391"/>
    </source>
</evidence>
<dbReference type="EMBL" id="LUFC02000104">
    <property type="protein sequence ID" value="KAF4501922.1"/>
    <property type="molecule type" value="Genomic_DNA"/>
</dbReference>
<feature type="repeat" description="ANK" evidence="3">
    <location>
        <begin position="735"/>
        <end position="767"/>
    </location>
</feature>
<dbReference type="Gene3D" id="3.40.50.720">
    <property type="entry name" value="NAD(P)-binding Rossmann-like Domain"/>
    <property type="match status" value="1"/>
</dbReference>
<dbReference type="CDD" id="cd00180">
    <property type="entry name" value="PKc"/>
    <property type="match status" value="1"/>
</dbReference>
<comment type="caution">
    <text evidence="5">The sequence shown here is derived from an EMBL/GenBank/DDBJ whole genome shotgun (WGS) entry which is preliminary data.</text>
</comment>
<dbReference type="Proteomes" id="UP000737391">
    <property type="component" value="Unassembled WGS sequence"/>
</dbReference>
<keyword evidence="2 3" id="KW-0040">ANK repeat</keyword>
<evidence type="ECO:0000256" key="1">
    <source>
        <dbReference type="ARBA" id="ARBA00022737"/>
    </source>
</evidence>
<dbReference type="PROSITE" id="PS50011">
    <property type="entry name" value="PROTEIN_KINASE_DOM"/>
    <property type="match status" value="1"/>
</dbReference>
<dbReference type="SMART" id="SM00220">
    <property type="entry name" value="S_TKc"/>
    <property type="match status" value="1"/>
</dbReference>
<dbReference type="InterPro" id="IPR036770">
    <property type="entry name" value="Ankyrin_rpt-contain_sf"/>
</dbReference>
<dbReference type="InterPro" id="IPR002110">
    <property type="entry name" value="Ankyrin_rpt"/>
</dbReference>
<keyword evidence="5" id="KW-0808">Transferase</keyword>
<dbReference type="PROSITE" id="PS50088">
    <property type="entry name" value="ANK_REPEAT"/>
    <property type="match status" value="4"/>
</dbReference>
<evidence type="ECO:0000256" key="2">
    <source>
        <dbReference type="ARBA" id="ARBA00023043"/>
    </source>
</evidence>
<protein>
    <submittedName>
        <fullName evidence="5">Serine threonine kinase</fullName>
    </submittedName>
</protein>
<evidence type="ECO:0000259" key="4">
    <source>
        <dbReference type="PROSITE" id="PS50011"/>
    </source>
</evidence>
<dbReference type="SUPFAM" id="SSF56112">
    <property type="entry name" value="Protein kinase-like (PK-like)"/>
    <property type="match status" value="1"/>
</dbReference>
<dbReference type="InterPro" id="IPR050745">
    <property type="entry name" value="Multifunctional_regulatory"/>
</dbReference>
<keyword evidence="1" id="KW-0677">Repeat</keyword>
<dbReference type="GO" id="GO:0005524">
    <property type="term" value="F:ATP binding"/>
    <property type="evidence" value="ECO:0007669"/>
    <property type="project" value="InterPro"/>
</dbReference>
<feature type="repeat" description="ANK" evidence="3">
    <location>
        <begin position="769"/>
        <end position="801"/>
    </location>
</feature>
<gene>
    <name evidence="5" type="ORF">FAGAP_1897</name>
</gene>
<dbReference type="InterPro" id="IPR001509">
    <property type="entry name" value="Epimerase_deHydtase"/>
</dbReference>
<dbReference type="PROSITE" id="PS50297">
    <property type="entry name" value="ANK_REP_REGION"/>
    <property type="match status" value="1"/>
</dbReference>
<dbReference type="PROSITE" id="PS00108">
    <property type="entry name" value="PROTEIN_KINASE_ST"/>
    <property type="match status" value="1"/>
</dbReference>
<proteinExistence type="predicted"/>
<evidence type="ECO:0000256" key="3">
    <source>
        <dbReference type="PROSITE-ProRule" id="PRU00023"/>
    </source>
</evidence>
<dbReference type="PANTHER" id="PTHR24189:SF50">
    <property type="entry name" value="ANKYRIN REPEAT AND SOCS BOX PROTEIN 2"/>
    <property type="match status" value="1"/>
</dbReference>
<dbReference type="Pfam" id="PF00069">
    <property type="entry name" value="Pkinase"/>
    <property type="match status" value="1"/>
</dbReference>
<dbReference type="InterPro" id="IPR000719">
    <property type="entry name" value="Prot_kinase_dom"/>
</dbReference>
<dbReference type="SMART" id="SM00248">
    <property type="entry name" value="ANK"/>
    <property type="match status" value="8"/>
</dbReference>
<dbReference type="InterPro" id="IPR008271">
    <property type="entry name" value="Ser/Thr_kinase_AS"/>
</dbReference>
<dbReference type="GO" id="GO:0004672">
    <property type="term" value="F:protein kinase activity"/>
    <property type="evidence" value="ECO:0007669"/>
    <property type="project" value="InterPro"/>
</dbReference>
<name>A0A9P5EHB2_9HYPO</name>
<dbReference type="Pfam" id="PF01370">
    <property type="entry name" value="Epimerase"/>
    <property type="match status" value="1"/>
</dbReference>
<dbReference type="OrthoDB" id="626167at2759"/>
<dbReference type="Gene3D" id="1.10.510.10">
    <property type="entry name" value="Transferase(Phosphotransferase) domain 1"/>
    <property type="match status" value="1"/>
</dbReference>
<accession>A0A9P5EHB2</accession>
<dbReference type="PANTHER" id="PTHR24189">
    <property type="entry name" value="MYOTROPHIN"/>
    <property type="match status" value="1"/>
</dbReference>
<dbReference type="SUPFAM" id="SSF48403">
    <property type="entry name" value="Ankyrin repeat"/>
    <property type="match status" value="2"/>
</dbReference>
<feature type="domain" description="Protein kinase" evidence="4">
    <location>
        <begin position="56"/>
        <end position="385"/>
    </location>
</feature>